<keyword evidence="10 21" id="KW-0547">Nucleotide-binding</keyword>
<dbReference type="GO" id="GO:0048468">
    <property type="term" value="P:cell development"/>
    <property type="evidence" value="ECO:0007669"/>
    <property type="project" value="UniProtKB-ARBA"/>
</dbReference>
<dbReference type="PROSITE" id="PS50268">
    <property type="entry name" value="CADHERIN_2"/>
    <property type="match status" value="1"/>
</dbReference>
<keyword evidence="18" id="KW-0325">Glycoprotein</keyword>
<dbReference type="RefSeq" id="XP_019623648.1">
    <property type="nucleotide sequence ID" value="XM_019768089.1"/>
</dbReference>
<evidence type="ECO:0000256" key="15">
    <source>
        <dbReference type="ARBA" id="ARBA00023137"/>
    </source>
</evidence>
<keyword evidence="27" id="KW-1185">Reference proteome</keyword>
<keyword evidence="14 22" id="KW-0472">Membrane</keyword>
<keyword evidence="15" id="KW-0829">Tyrosine-protein kinase</keyword>
<dbReference type="GeneID" id="109469556"/>
<dbReference type="InterPro" id="IPR002049">
    <property type="entry name" value="LE_dom"/>
</dbReference>
<dbReference type="KEGG" id="bbel:109469556"/>
<dbReference type="GO" id="GO:0005524">
    <property type="term" value="F:ATP binding"/>
    <property type="evidence" value="ECO:0007669"/>
    <property type="project" value="UniProtKB-UniRule"/>
</dbReference>
<dbReference type="Pfam" id="PF07714">
    <property type="entry name" value="PK_Tyr_Ser-Thr"/>
    <property type="match status" value="1"/>
</dbReference>
<dbReference type="GO" id="GO:0007156">
    <property type="term" value="P:homophilic cell adhesion via plasma membrane adhesion molecules"/>
    <property type="evidence" value="ECO:0007669"/>
    <property type="project" value="InterPro"/>
</dbReference>
<dbReference type="InterPro" id="IPR002126">
    <property type="entry name" value="Cadherin-like_dom"/>
</dbReference>
<dbReference type="GO" id="GO:0005886">
    <property type="term" value="C:plasma membrane"/>
    <property type="evidence" value="ECO:0007669"/>
    <property type="project" value="TreeGrafter"/>
</dbReference>
<keyword evidence="6" id="KW-0808">Transferase</keyword>
<dbReference type="InterPro" id="IPR020635">
    <property type="entry name" value="Tyr_kinase_cat_dom"/>
</dbReference>
<proteinExistence type="predicted"/>
<evidence type="ECO:0000256" key="21">
    <source>
        <dbReference type="PROSITE-ProRule" id="PRU10141"/>
    </source>
</evidence>
<dbReference type="SUPFAM" id="SSF49313">
    <property type="entry name" value="Cadherin-like"/>
    <property type="match status" value="1"/>
</dbReference>
<dbReference type="InterPro" id="IPR008266">
    <property type="entry name" value="Tyr_kinase_AS"/>
</dbReference>
<dbReference type="SMART" id="SM00181">
    <property type="entry name" value="EGF"/>
    <property type="match status" value="3"/>
</dbReference>
<evidence type="ECO:0000256" key="19">
    <source>
        <dbReference type="ARBA" id="ARBA00051243"/>
    </source>
</evidence>
<evidence type="ECO:0000259" key="25">
    <source>
        <dbReference type="PROSITE" id="PS50268"/>
    </source>
</evidence>
<dbReference type="Gene3D" id="3.30.200.20">
    <property type="entry name" value="Phosphorylase Kinase, domain 1"/>
    <property type="match status" value="1"/>
</dbReference>
<evidence type="ECO:0000256" key="18">
    <source>
        <dbReference type="ARBA" id="ARBA00023180"/>
    </source>
</evidence>
<evidence type="ECO:0000256" key="4">
    <source>
        <dbReference type="ARBA" id="ARBA00022536"/>
    </source>
</evidence>
<feature type="signal peptide" evidence="23">
    <location>
        <begin position="1"/>
        <end position="20"/>
    </location>
</feature>
<sequence>MITEVIIWLTLTGLVPGLSGLPTVWGIGRSGYNSSTRKFNLSIPENIPVGEVVANIASALLNEGNSNRSVSFAIVDGDPYGRFSVHADGSLGTLRVANPLDFGVRTRYDLVVLLKCTDTYDKLCQLSNQTYAVKIDINDVEGYPPVYNTTCEAPEREDRPQRLFNLSNVISKFDTGWIHTSDLQFLTSKLRKELVMRVDNEVCGVTVVAGLKSLSDIGWANIYSSTGATLNCSSSQSGMTVQLRLVSRTNPIGEFQDLRENHLINAEWLNDVRFGYFWVFQIDSYRTVSAATIRCESTPIHFKITEQTTTYSIQFTIDKLGCARGKFGPWCDQDCVCKNRARCHGFNGACLCPVGWIGVACDIPIPAVALVTVPSQNIYIGSNVTLSCAAVHFNVSSMSLTYRPFYTKTSTVLSNQTTGIEFTMNAFRDDYNGVYRCVAETAGARDVVVEKELILNVTSCPPNLYGRFCHHTCGCKNGGRCDRWRGCVCRPGWRGEHCDRPCDRGHYGLNCQSVCACQGRGTCHHIDGTCFCQAPWDGPDCSRLLPGLEGQHLQLLGILVIPALFLAVALTNVLRKKATRHVSRQQDEDGIVLVEIHTEDEEEEEASNRRLPWERREEHLNVLKMIGQGSFSHVVLAQLRTPGKEPVLVAAKSTCLADGRDGSERCYRDFYREVDILISLHNQSERREGDNRRVHPNIVQLHGIITQSRPRRILLEYAPRGELLHSLRESRQDPDTRLSDLLPFALHVSRALRELETLKIVHRDVAARNVLITEDGVAKLADFGLARDVYASTVYVHTAHRGQDDLLPLKWMALESLRDGVFTSRSDVWSFGVLLWEIATFGQEPRYPRVPCRPDCGQLIHILTDTPAASGTRLEWPAGCPVSLYRLMCQCWAAEPEDRPDAKQLEQRLEESINDN</sequence>
<dbReference type="PANTHER" id="PTHR24416">
    <property type="entry name" value="TYROSINE-PROTEIN KINASE RECEPTOR"/>
    <property type="match status" value="1"/>
</dbReference>
<accession>A0A6P4YGT1</accession>
<dbReference type="InterPro" id="IPR036179">
    <property type="entry name" value="Ig-like_dom_sf"/>
</dbReference>
<keyword evidence="9" id="KW-0677">Repeat</keyword>
<organism evidence="27 28">
    <name type="scientific">Branchiostoma belcheri</name>
    <name type="common">Amphioxus</name>
    <dbReference type="NCBI Taxonomy" id="7741"/>
    <lineage>
        <taxon>Eukaryota</taxon>
        <taxon>Metazoa</taxon>
        <taxon>Chordata</taxon>
        <taxon>Cephalochordata</taxon>
        <taxon>Leptocardii</taxon>
        <taxon>Amphioxiformes</taxon>
        <taxon>Branchiostomatidae</taxon>
        <taxon>Branchiostoma</taxon>
    </lineage>
</organism>
<evidence type="ECO:0000256" key="23">
    <source>
        <dbReference type="SAM" id="SignalP"/>
    </source>
</evidence>
<dbReference type="PROSITE" id="PS01186">
    <property type="entry name" value="EGF_2"/>
    <property type="match status" value="2"/>
</dbReference>
<evidence type="ECO:0000256" key="9">
    <source>
        <dbReference type="ARBA" id="ARBA00022737"/>
    </source>
</evidence>
<evidence type="ECO:0000256" key="2">
    <source>
        <dbReference type="ARBA" id="ARBA00004479"/>
    </source>
</evidence>
<evidence type="ECO:0000256" key="13">
    <source>
        <dbReference type="ARBA" id="ARBA00022989"/>
    </source>
</evidence>
<evidence type="ECO:0000256" key="5">
    <source>
        <dbReference type="ARBA" id="ARBA00022553"/>
    </source>
</evidence>
<dbReference type="Gene3D" id="2.60.40.60">
    <property type="entry name" value="Cadherins"/>
    <property type="match status" value="1"/>
</dbReference>
<evidence type="ECO:0000256" key="8">
    <source>
        <dbReference type="ARBA" id="ARBA00022729"/>
    </source>
</evidence>
<evidence type="ECO:0000256" key="3">
    <source>
        <dbReference type="ARBA" id="ARBA00011902"/>
    </source>
</evidence>
<evidence type="ECO:0000256" key="7">
    <source>
        <dbReference type="ARBA" id="ARBA00022692"/>
    </source>
</evidence>
<evidence type="ECO:0000256" key="12">
    <source>
        <dbReference type="ARBA" id="ARBA00022840"/>
    </source>
</evidence>
<dbReference type="PROSITE" id="PS50835">
    <property type="entry name" value="IG_LIKE"/>
    <property type="match status" value="1"/>
</dbReference>
<dbReference type="InterPro" id="IPR015919">
    <property type="entry name" value="Cadherin-like_sf"/>
</dbReference>
<dbReference type="SUPFAM" id="SSF56112">
    <property type="entry name" value="Protein kinase-like (PK-like)"/>
    <property type="match status" value="1"/>
</dbReference>
<name>A0A6P4YGT1_BRABE</name>
<keyword evidence="20" id="KW-0106">Calcium</keyword>
<dbReference type="AlphaFoldDB" id="A0A6P4YGT1"/>
<dbReference type="CDD" id="cd00192">
    <property type="entry name" value="PTKc"/>
    <property type="match status" value="1"/>
</dbReference>
<keyword evidence="5" id="KW-0597">Phosphoprotein</keyword>
<dbReference type="PROSITE" id="PS00022">
    <property type="entry name" value="EGF_1"/>
    <property type="match status" value="3"/>
</dbReference>
<evidence type="ECO:0000313" key="27">
    <source>
        <dbReference type="Proteomes" id="UP000515135"/>
    </source>
</evidence>
<feature type="transmembrane region" description="Helical" evidence="22">
    <location>
        <begin position="553"/>
        <end position="574"/>
    </location>
</feature>
<dbReference type="InterPro" id="IPR017441">
    <property type="entry name" value="Protein_kinase_ATP_BS"/>
</dbReference>
<comment type="subcellular location">
    <subcellularLocation>
        <location evidence="1">Endomembrane system</location>
    </subcellularLocation>
    <subcellularLocation>
        <location evidence="2">Membrane</location>
        <topology evidence="2">Single-pass type I membrane protein</topology>
    </subcellularLocation>
</comment>
<feature type="chain" id="PRO_5027724340" description="receptor protein-tyrosine kinase" evidence="23">
    <location>
        <begin position="21"/>
        <end position="916"/>
    </location>
</feature>
<dbReference type="SUPFAM" id="SSF48726">
    <property type="entry name" value="Immunoglobulin"/>
    <property type="match status" value="1"/>
</dbReference>
<dbReference type="Gene3D" id="1.10.510.10">
    <property type="entry name" value="Transferase(Phosphotransferase) domain 1"/>
    <property type="match status" value="1"/>
</dbReference>
<dbReference type="CDD" id="cd11304">
    <property type="entry name" value="Cadherin_repeat"/>
    <property type="match status" value="1"/>
</dbReference>
<evidence type="ECO:0000256" key="6">
    <source>
        <dbReference type="ARBA" id="ARBA00022679"/>
    </source>
</evidence>
<dbReference type="Gene3D" id="2.170.300.10">
    <property type="entry name" value="Tie2 ligand-binding domain superfamily"/>
    <property type="match status" value="2"/>
</dbReference>
<feature type="domain" description="Cadherin" evidence="25">
    <location>
        <begin position="35"/>
        <end position="147"/>
    </location>
</feature>
<dbReference type="GO" id="GO:0012505">
    <property type="term" value="C:endomembrane system"/>
    <property type="evidence" value="ECO:0007669"/>
    <property type="project" value="UniProtKB-SubCell"/>
</dbReference>
<dbReference type="Gene3D" id="2.60.40.10">
    <property type="entry name" value="Immunoglobulins"/>
    <property type="match status" value="1"/>
</dbReference>
<dbReference type="Proteomes" id="UP000515135">
    <property type="component" value="Unplaced"/>
</dbReference>
<evidence type="ECO:0000256" key="17">
    <source>
        <dbReference type="ARBA" id="ARBA00023170"/>
    </source>
</evidence>
<dbReference type="PROSITE" id="PS00109">
    <property type="entry name" value="PROTEIN_KINASE_TYR"/>
    <property type="match status" value="1"/>
</dbReference>
<dbReference type="GO" id="GO:0004714">
    <property type="term" value="F:transmembrane receptor protein tyrosine kinase activity"/>
    <property type="evidence" value="ECO:0007669"/>
    <property type="project" value="UniProtKB-EC"/>
</dbReference>
<dbReference type="OrthoDB" id="4062651at2759"/>
<reference evidence="28" key="1">
    <citation type="submission" date="2025-08" db="UniProtKB">
        <authorList>
            <consortium name="RefSeq"/>
        </authorList>
    </citation>
    <scope>IDENTIFICATION</scope>
    <source>
        <tissue evidence="28">Gonad</tissue>
    </source>
</reference>
<evidence type="ECO:0000256" key="11">
    <source>
        <dbReference type="ARBA" id="ARBA00022777"/>
    </source>
</evidence>
<dbReference type="InterPro" id="IPR050122">
    <property type="entry name" value="RTK"/>
</dbReference>
<comment type="catalytic activity">
    <reaction evidence="19">
        <text>L-tyrosyl-[protein] + ATP = O-phospho-L-tyrosyl-[protein] + ADP + H(+)</text>
        <dbReference type="Rhea" id="RHEA:10596"/>
        <dbReference type="Rhea" id="RHEA-COMP:10136"/>
        <dbReference type="Rhea" id="RHEA-COMP:20101"/>
        <dbReference type="ChEBI" id="CHEBI:15378"/>
        <dbReference type="ChEBI" id="CHEBI:30616"/>
        <dbReference type="ChEBI" id="CHEBI:46858"/>
        <dbReference type="ChEBI" id="CHEBI:61978"/>
        <dbReference type="ChEBI" id="CHEBI:456216"/>
        <dbReference type="EC" id="2.7.10.1"/>
    </reaction>
</comment>
<evidence type="ECO:0000256" key="22">
    <source>
        <dbReference type="SAM" id="Phobius"/>
    </source>
</evidence>
<feature type="domain" description="Ig-like" evidence="26">
    <location>
        <begin position="366"/>
        <end position="454"/>
    </location>
</feature>
<dbReference type="EC" id="2.7.10.1" evidence="3"/>
<dbReference type="InterPro" id="IPR013783">
    <property type="entry name" value="Ig-like_fold"/>
</dbReference>
<dbReference type="Pfam" id="PF00028">
    <property type="entry name" value="Cadherin"/>
    <property type="match status" value="1"/>
</dbReference>
<keyword evidence="13 22" id="KW-1133">Transmembrane helix</keyword>
<dbReference type="InterPro" id="IPR000742">
    <property type="entry name" value="EGF"/>
</dbReference>
<keyword evidence="11" id="KW-0418">Kinase</keyword>
<keyword evidence="7 22" id="KW-0812">Transmembrane</keyword>
<evidence type="ECO:0000256" key="14">
    <source>
        <dbReference type="ARBA" id="ARBA00023136"/>
    </source>
</evidence>
<dbReference type="SMART" id="SM00219">
    <property type="entry name" value="TyrKc"/>
    <property type="match status" value="1"/>
</dbReference>
<evidence type="ECO:0000256" key="10">
    <source>
        <dbReference type="ARBA" id="ARBA00022741"/>
    </source>
</evidence>
<evidence type="ECO:0000256" key="16">
    <source>
        <dbReference type="ARBA" id="ARBA00023157"/>
    </source>
</evidence>
<protein>
    <recommendedName>
        <fullName evidence="3">receptor protein-tyrosine kinase</fullName>
        <ecNumber evidence="3">2.7.10.1</ecNumber>
    </recommendedName>
</protein>
<evidence type="ECO:0000256" key="1">
    <source>
        <dbReference type="ARBA" id="ARBA00004308"/>
    </source>
</evidence>
<dbReference type="GO" id="GO:0043235">
    <property type="term" value="C:receptor complex"/>
    <property type="evidence" value="ECO:0007669"/>
    <property type="project" value="TreeGrafter"/>
</dbReference>
<keyword evidence="4" id="KW-0245">EGF-like domain</keyword>
<dbReference type="CDD" id="cd00055">
    <property type="entry name" value="EGF_Lam"/>
    <property type="match status" value="1"/>
</dbReference>
<keyword evidence="16" id="KW-1015">Disulfide bond</keyword>
<keyword evidence="8 23" id="KW-0732">Signal</keyword>
<keyword evidence="17" id="KW-0675">Receptor</keyword>
<dbReference type="FunFam" id="2.170.300.10:FF:000041">
    <property type="entry name" value="Tyrosine protein kinase receptor tie-1, putative"/>
    <property type="match status" value="1"/>
</dbReference>
<feature type="domain" description="Protein kinase" evidence="24">
    <location>
        <begin position="620"/>
        <end position="913"/>
    </location>
</feature>
<dbReference type="PRINTS" id="PR00109">
    <property type="entry name" value="TYRKINASE"/>
</dbReference>
<dbReference type="GO" id="GO:0030182">
    <property type="term" value="P:neuron differentiation"/>
    <property type="evidence" value="ECO:0007669"/>
    <property type="project" value="UniProtKB-ARBA"/>
</dbReference>
<dbReference type="GO" id="GO:0007169">
    <property type="term" value="P:cell surface receptor protein tyrosine kinase signaling pathway"/>
    <property type="evidence" value="ECO:0007669"/>
    <property type="project" value="TreeGrafter"/>
</dbReference>
<dbReference type="InterPro" id="IPR011009">
    <property type="entry name" value="Kinase-like_dom_sf"/>
</dbReference>
<evidence type="ECO:0000256" key="20">
    <source>
        <dbReference type="PROSITE-ProRule" id="PRU00043"/>
    </source>
</evidence>
<dbReference type="PANTHER" id="PTHR24416:SF617">
    <property type="entry name" value="RET ONCOGENE, ISOFORM A"/>
    <property type="match status" value="1"/>
</dbReference>
<dbReference type="FunFam" id="1.10.510.10:FF:001512">
    <property type="entry name" value="Receptor tyrosine-protein kinase erbB-2"/>
    <property type="match status" value="1"/>
</dbReference>
<dbReference type="InterPro" id="IPR001245">
    <property type="entry name" value="Ser-Thr/Tyr_kinase_cat_dom"/>
</dbReference>
<dbReference type="InterPro" id="IPR007110">
    <property type="entry name" value="Ig-like_dom"/>
</dbReference>
<dbReference type="InterPro" id="IPR000719">
    <property type="entry name" value="Prot_kinase_dom"/>
</dbReference>
<evidence type="ECO:0000259" key="26">
    <source>
        <dbReference type="PROSITE" id="PS50835"/>
    </source>
</evidence>
<gene>
    <name evidence="28" type="primary">LOC109469556</name>
</gene>
<keyword evidence="12 21" id="KW-0067">ATP-binding</keyword>
<dbReference type="GO" id="GO:0005509">
    <property type="term" value="F:calcium ion binding"/>
    <property type="evidence" value="ECO:0007669"/>
    <property type="project" value="UniProtKB-UniRule"/>
</dbReference>
<dbReference type="PROSITE" id="PS00107">
    <property type="entry name" value="PROTEIN_KINASE_ATP"/>
    <property type="match status" value="1"/>
</dbReference>
<evidence type="ECO:0000259" key="24">
    <source>
        <dbReference type="PROSITE" id="PS50011"/>
    </source>
</evidence>
<feature type="binding site" evidence="21">
    <location>
        <position position="652"/>
    </location>
    <ligand>
        <name>ATP</name>
        <dbReference type="ChEBI" id="CHEBI:30616"/>
    </ligand>
</feature>
<evidence type="ECO:0000313" key="28">
    <source>
        <dbReference type="RefSeq" id="XP_019623648.1"/>
    </source>
</evidence>
<dbReference type="PROSITE" id="PS50011">
    <property type="entry name" value="PROTEIN_KINASE_DOM"/>
    <property type="match status" value="1"/>
</dbReference>
<dbReference type="GO" id="GO:0050793">
    <property type="term" value="P:regulation of developmental process"/>
    <property type="evidence" value="ECO:0007669"/>
    <property type="project" value="UniProtKB-ARBA"/>
</dbReference>